<sequence length="83" mass="8603">MRRLIAAADHEAFAEDKIMTSIVSANALASGSSLSRAHAGRKLAAAEAIGVFGNAAQVATHLGVETPMRSSYARGFDHHKIGG</sequence>
<dbReference type="HOGENOM" id="CLU_2540397_0_0_5"/>
<evidence type="ECO:0000313" key="3">
    <source>
        <dbReference type="Proteomes" id="UP000001426"/>
    </source>
</evidence>
<dbReference type="AlphaFoldDB" id="Q6N792"/>
<reference evidence="1 3" key="2">
    <citation type="journal article" date="2004" name="Nat. Biotechnol.">
        <title>Complete genome sequence of the metabolically versatile photosynthetic bacterium Rhodopseudomonas palustris.</title>
        <authorList>
            <person name="Larimer F.W."/>
            <person name="Chain P."/>
            <person name="Hauser L."/>
            <person name="Lamerdin J."/>
            <person name="Malfatti S."/>
            <person name="Do L."/>
            <person name="Land M.L."/>
            <person name="Pelletier D.A."/>
            <person name="Beatty J.T."/>
            <person name="Lang A.S."/>
            <person name="Tabita F.R."/>
            <person name="Gibson J.L."/>
            <person name="Hanson T.E."/>
            <person name="Bobst C."/>
            <person name="Torres J.L."/>
            <person name="Peres C."/>
            <person name="Harrison F.H."/>
            <person name="Gibson J."/>
            <person name="Harwood C.S."/>
        </authorList>
    </citation>
    <scope>NUCLEOTIDE SEQUENCE [LARGE SCALE GENOMIC DNA]</scope>
    <source>
        <strain evidence="3">ATCC BAA-98 / CGA009</strain>
        <strain evidence="1">CGA009</strain>
    </source>
</reference>
<dbReference type="EMBL" id="BX572600">
    <property type="protein sequence ID" value="CAE27807.1"/>
    <property type="molecule type" value="Genomic_DNA"/>
</dbReference>
<dbReference type="RefSeq" id="WP_011157919.1">
    <property type="nucleotide sequence ID" value="NZ_CP116810.1"/>
</dbReference>
<keyword evidence="3" id="KW-1185">Reference proteome</keyword>
<dbReference type="GeneID" id="66893425"/>
<gene>
    <name evidence="1" type="ordered locus">RPA2366</name>
    <name evidence="2" type="ORF">TX73_012230</name>
</gene>
<proteinExistence type="predicted"/>
<evidence type="ECO:0000313" key="2">
    <source>
        <dbReference type="EMBL" id="WCL92529.1"/>
    </source>
</evidence>
<name>Q6N792_RHOPA</name>
<protein>
    <submittedName>
        <fullName evidence="1">Uncharacterized protein</fullName>
    </submittedName>
</protein>
<dbReference type="Proteomes" id="UP000001426">
    <property type="component" value="Chromosome"/>
</dbReference>
<dbReference type="EMBL" id="CP116810">
    <property type="protein sequence ID" value="WCL92529.1"/>
    <property type="molecule type" value="Genomic_DNA"/>
</dbReference>
<dbReference type="KEGG" id="rpa:TX73_012230"/>
<accession>Q6N792</accession>
<organism evidence="1">
    <name type="scientific">Rhodopseudomonas palustris (strain ATCC BAA-98 / CGA009)</name>
    <dbReference type="NCBI Taxonomy" id="258594"/>
    <lineage>
        <taxon>Bacteria</taxon>
        <taxon>Pseudomonadati</taxon>
        <taxon>Pseudomonadota</taxon>
        <taxon>Alphaproteobacteria</taxon>
        <taxon>Hyphomicrobiales</taxon>
        <taxon>Nitrobacteraceae</taxon>
        <taxon>Rhodopseudomonas</taxon>
    </lineage>
</organism>
<reference evidence="2" key="3">
    <citation type="submission" date="2022-12" db="EMBL/GenBank/DDBJ databases">
        <title>Complete genome sequence of Rhodopseudomonas palustris CGA0092 and corrections to the R. palustris CGA009 genome sequence.</title>
        <authorList>
            <person name="Mazny B.R."/>
            <person name="Sheff O.F."/>
            <person name="LaSarre B."/>
            <person name="McKinlay A."/>
            <person name="McKinlay J.B."/>
        </authorList>
    </citation>
    <scope>NUCLEOTIDE SEQUENCE</scope>
    <source>
        <strain evidence="2">CGA009</strain>
    </source>
</reference>
<evidence type="ECO:0000313" key="1">
    <source>
        <dbReference type="EMBL" id="CAE27807.1"/>
    </source>
</evidence>
<reference evidence="2" key="1">
    <citation type="submission" date="2003-07" db="EMBL/GenBank/DDBJ databases">
        <authorList>
            <consortium name="Rhodopseudomonas genome consortium"/>
            <person name="Larimer F."/>
            <person name="Harwood C."/>
        </authorList>
    </citation>
    <scope>NUCLEOTIDE SEQUENCE</scope>
    <source>
        <strain evidence="2">CGA009</strain>
    </source>
</reference>